<feature type="transmembrane region" description="Helical" evidence="8">
    <location>
        <begin position="6"/>
        <end position="25"/>
    </location>
</feature>
<keyword evidence="8" id="KW-0812">Transmembrane</keyword>
<evidence type="ECO:0000256" key="2">
    <source>
        <dbReference type="ARBA" id="ARBA00009085"/>
    </source>
</evidence>
<evidence type="ECO:0000256" key="6">
    <source>
        <dbReference type="ARBA" id="ARBA00022801"/>
    </source>
</evidence>
<evidence type="ECO:0000256" key="7">
    <source>
        <dbReference type="ARBA" id="ARBA00022807"/>
    </source>
</evidence>
<dbReference type="InterPro" id="IPR050164">
    <property type="entry name" value="Peptidase_C19"/>
</dbReference>
<dbReference type="InterPro" id="IPR028889">
    <property type="entry name" value="USP"/>
</dbReference>
<dbReference type="Proteomes" id="UP000663845">
    <property type="component" value="Unassembled WGS sequence"/>
</dbReference>
<dbReference type="GO" id="GO:0004843">
    <property type="term" value="F:cysteine-type deubiquitinase activity"/>
    <property type="evidence" value="ECO:0007669"/>
    <property type="project" value="UniProtKB-EC"/>
</dbReference>
<dbReference type="EMBL" id="CAJNOG010000892">
    <property type="protein sequence ID" value="CAF1378422.1"/>
    <property type="molecule type" value="Genomic_DNA"/>
</dbReference>
<keyword evidence="8" id="KW-0472">Membrane</keyword>
<evidence type="ECO:0000256" key="3">
    <source>
        <dbReference type="ARBA" id="ARBA00012759"/>
    </source>
</evidence>
<dbReference type="GO" id="GO:0005829">
    <property type="term" value="C:cytosol"/>
    <property type="evidence" value="ECO:0007669"/>
    <property type="project" value="TreeGrafter"/>
</dbReference>
<dbReference type="EC" id="3.4.19.12" evidence="3"/>
<dbReference type="Gene3D" id="3.90.70.10">
    <property type="entry name" value="Cysteine proteinases"/>
    <property type="match status" value="2"/>
</dbReference>
<evidence type="ECO:0000313" key="11">
    <source>
        <dbReference type="Proteomes" id="UP000663845"/>
    </source>
</evidence>
<comment type="similarity">
    <text evidence="2">Belongs to the peptidase C19 family.</text>
</comment>
<comment type="caution">
    <text evidence="10">The sequence shown here is derived from an EMBL/GenBank/DDBJ whole genome shotgun (WGS) entry which is preliminary data.</text>
</comment>
<feature type="domain" description="USP" evidence="9">
    <location>
        <begin position="153"/>
        <end position="607"/>
    </location>
</feature>
<name>A0A815JB90_9BILA</name>
<gene>
    <name evidence="10" type="ORF">JYZ213_LOCUS36521</name>
</gene>
<dbReference type="AlphaFoldDB" id="A0A815JB90"/>
<dbReference type="InterPro" id="IPR038765">
    <property type="entry name" value="Papain-like_cys_pep_sf"/>
</dbReference>
<keyword evidence="8" id="KW-1133">Transmembrane helix</keyword>
<dbReference type="GO" id="GO:0016579">
    <property type="term" value="P:protein deubiquitination"/>
    <property type="evidence" value="ECO:0007669"/>
    <property type="project" value="InterPro"/>
</dbReference>
<organism evidence="10 11">
    <name type="scientific">Adineta steineri</name>
    <dbReference type="NCBI Taxonomy" id="433720"/>
    <lineage>
        <taxon>Eukaryota</taxon>
        <taxon>Metazoa</taxon>
        <taxon>Spiralia</taxon>
        <taxon>Gnathifera</taxon>
        <taxon>Rotifera</taxon>
        <taxon>Eurotatoria</taxon>
        <taxon>Bdelloidea</taxon>
        <taxon>Adinetida</taxon>
        <taxon>Adinetidae</taxon>
        <taxon>Adineta</taxon>
    </lineage>
</organism>
<dbReference type="GO" id="GO:0006508">
    <property type="term" value="P:proteolysis"/>
    <property type="evidence" value="ECO:0007669"/>
    <property type="project" value="UniProtKB-KW"/>
</dbReference>
<keyword evidence="5" id="KW-0833">Ubl conjugation pathway</keyword>
<reference evidence="10" key="1">
    <citation type="submission" date="2021-02" db="EMBL/GenBank/DDBJ databases">
        <authorList>
            <person name="Nowell W R."/>
        </authorList>
    </citation>
    <scope>NUCLEOTIDE SEQUENCE</scope>
</reference>
<dbReference type="CDD" id="cd02257">
    <property type="entry name" value="Peptidase_C19"/>
    <property type="match status" value="1"/>
</dbReference>
<dbReference type="PROSITE" id="PS50235">
    <property type="entry name" value="USP_3"/>
    <property type="match status" value="1"/>
</dbReference>
<keyword evidence="6" id="KW-0378">Hydrolase</keyword>
<evidence type="ECO:0000313" key="10">
    <source>
        <dbReference type="EMBL" id="CAF1378422.1"/>
    </source>
</evidence>
<accession>A0A815JB90</accession>
<protein>
    <recommendedName>
        <fullName evidence="3">ubiquitinyl hydrolase 1</fullName>
        <ecNumber evidence="3">3.4.19.12</ecNumber>
    </recommendedName>
</protein>
<evidence type="ECO:0000256" key="8">
    <source>
        <dbReference type="SAM" id="Phobius"/>
    </source>
</evidence>
<keyword evidence="4" id="KW-0645">Protease</keyword>
<proteinExistence type="inferred from homology"/>
<comment type="catalytic activity">
    <reaction evidence="1">
        <text>Thiol-dependent hydrolysis of ester, thioester, amide, peptide and isopeptide bonds formed by the C-terminal Gly of ubiquitin (a 76-residue protein attached to proteins as an intracellular targeting signal).</text>
        <dbReference type="EC" id="3.4.19.12"/>
    </reaction>
</comment>
<dbReference type="PANTHER" id="PTHR24006:SF888">
    <property type="entry name" value="UBIQUITIN CARBOXYL-TERMINAL HYDROLASE 30"/>
    <property type="match status" value="1"/>
</dbReference>
<dbReference type="SUPFAM" id="SSF54001">
    <property type="entry name" value="Cysteine proteinases"/>
    <property type="match status" value="2"/>
</dbReference>
<keyword evidence="7" id="KW-0788">Thiol protease</keyword>
<dbReference type="InterPro" id="IPR001394">
    <property type="entry name" value="Peptidase_C19_UCH"/>
</dbReference>
<feature type="transmembrane region" description="Helical" evidence="8">
    <location>
        <begin position="46"/>
        <end position="74"/>
    </location>
</feature>
<evidence type="ECO:0000256" key="4">
    <source>
        <dbReference type="ARBA" id="ARBA00022670"/>
    </source>
</evidence>
<evidence type="ECO:0000256" key="5">
    <source>
        <dbReference type="ARBA" id="ARBA00022786"/>
    </source>
</evidence>
<evidence type="ECO:0000256" key="1">
    <source>
        <dbReference type="ARBA" id="ARBA00000707"/>
    </source>
</evidence>
<dbReference type="Pfam" id="PF00443">
    <property type="entry name" value="UCH"/>
    <property type="match status" value="1"/>
</dbReference>
<dbReference type="GO" id="GO:0005634">
    <property type="term" value="C:nucleus"/>
    <property type="evidence" value="ECO:0007669"/>
    <property type="project" value="TreeGrafter"/>
</dbReference>
<evidence type="ECO:0000259" key="9">
    <source>
        <dbReference type="PROSITE" id="PS50235"/>
    </source>
</evidence>
<sequence length="657" mass="76446">MWFLLNILFELILYLIIDNITKFVLIHNKNRNRFDISMYEGMFLGFCIGFISIYSHITYVLICFLLLHIIGTLYTEKQFNLIKKGFQTLINISIDICRLIINRLYNLISKYFIHHSPSKVLITKKLPEKYLYNYHLKPTDALRLQQPQTLSRSGLSNLHGTAYALNPLLQSLASLNSFYPSLQKNINLSRSTYDPIVPTFINLISQLRNNHHLSEYKHWNTLIDTSSFISKLNTIYPQLLTKRTTIDIGELFQCIIDVLSNALSKQSSICSTNVIEQVQNRKLTTLSLDHLNKIFVETEAQLYNKITLDNLDAQSSYIIQYIDLTWLLHHVQLDSIIKQTFSGQMLHAYCCNNCSHIRFRTEPFQILTLPVNTRDTTLERIISQLTKIEMTDSISCTYCSSQSPNNYERESKSTKHGTLLTKIASTLSPMVTTSSQSSSQILSSSSIPRMYYPNMSTPTTIIPSITNHNYSRIKSQTMIANFPNILCIKLKRFSSDRLSQNITKLKTNILIEPQKILDLSNIHYTTWLGLTNFSLINSSRYQLVAACLHLSRNFSSLDGHYVCLYRTNNSQWFLSDNERITEINQIDNIFQTPYVTENCYLLFYERYGHYVCLYRTNNSQWFLSDNERITEINQIDNIFQTPYVTENCYLLFYERCL</sequence>
<dbReference type="PANTHER" id="PTHR24006">
    <property type="entry name" value="UBIQUITIN CARBOXYL-TERMINAL HYDROLASE"/>
    <property type="match status" value="1"/>
</dbReference>